<evidence type="ECO:0000256" key="5">
    <source>
        <dbReference type="ARBA" id="ARBA00022989"/>
    </source>
</evidence>
<dbReference type="GO" id="GO:0005313">
    <property type="term" value="F:L-glutamate transmembrane transporter activity"/>
    <property type="evidence" value="ECO:0007669"/>
    <property type="project" value="TreeGrafter"/>
</dbReference>
<organism evidence="9 10">
    <name type="scientific">Ditylenchus dipsaci</name>
    <dbReference type="NCBI Taxonomy" id="166011"/>
    <lineage>
        <taxon>Eukaryota</taxon>
        <taxon>Metazoa</taxon>
        <taxon>Ecdysozoa</taxon>
        <taxon>Nematoda</taxon>
        <taxon>Chromadorea</taxon>
        <taxon>Rhabditida</taxon>
        <taxon>Tylenchina</taxon>
        <taxon>Tylenchomorpha</taxon>
        <taxon>Sphaerularioidea</taxon>
        <taxon>Anguinidae</taxon>
        <taxon>Anguininae</taxon>
        <taxon>Ditylenchus</taxon>
    </lineage>
</organism>
<evidence type="ECO:0000256" key="7">
    <source>
        <dbReference type="RuleBase" id="RU361216"/>
    </source>
</evidence>
<evidence type="ECO:0000313" key="10">
    <source>
        <dbReference type="WBParaSite" id="jg9660"/>
    </source>
</evidence>
<reference evidence="10" key="1">
    <citation type="submission" date="2022-11" db="UniProtKB">
        <authorList>
            <consortium name="WormBaseParasite"/>
        </authorList>
    </citation>
    <scope>IDENTIFICATION</scope>
</reference>
<comment type="subcellular location">
    <subcellularLocation>
        <location evidence="1 7">Membrane</location>
        <topology evidence="1 7">Multi-pass membrane protein</topology>
    </subcellularLocation>
</comment>
<dbReference type="InterPro" id="IPR036458">
    <property type="entry name" value="Na:dicarbo_symporter_sf"/>
</dbReference>
<keyword evidence="6 7" id="KW-0472">Membrane</keyword>
<dbReference type="WBParaSite" id="jg9660">
    <property type="protein sequence ID" value="jg9660"/>
    <property type="gene ID" value="jg9660"/>
</dbReference>
<proteinExistence type="inferred from homology"/>
<feature type="signal peptide" evidence="8">
    <location>
        <begin position="1"/>
        <end position="16"/>
    </location>
</feature>
<dbReference type="PANTHER" id="PTHR11958:SF110">
    <property type="entry name" value="EXCITATORY AMINO ACID TRANSPORTER"/>
    <property type="match status" value="1"/>
</dbReference>
<comment type="caution">
    <text evidence="7">Lacks conserved residue(s) required for the propagation of feature annotation.</text>
</comment>
<comment type="similarity">
    <text evidence="2 7">Belongs to the dicarboxylate/amino acid:cation symporter (DAACS) (TC 2.A.23) family.</text>
</comment>
<feature type="chain" id="PRO_5038138129" description="Amino acid transporter" evidence="8">
    <location>
        <begin position="17"/>
        <end position="147"/>
    </location>
</feature>
<keyword evidence="8" id="KW-0732">Signal</keyword>
<keyword evidence="7" id="KW-0769">Symport</keyword>
<sequence>MMILPLIVSSLISGLAQLDAKQSGRMGSLAISYYMATTALAVFTGIVLVLFIHPGDPTIKQEIGTGTEGEKVSTINTFLDLIRNSFPENLVQATFQNMKTKYVVVRPKILKHNDSASLAALAKGTYDTLKPSVEYTDGLNVLVSCSS</sequence>
<dbReference type="GO" id="GO:0015501">
    <property type="term" value="F:glutamate:sodium symporter activity"/>
    <property type="evidence" value="ECO:0007669"/>
    <property type="project" value="TreeGrafter"/>
</dbReference>
<dbReference type="PANTHER" id="PTHR11958">
    <property type="entry name" value="SODIUM/DICARBOXYLATE SYMPORTER-RELATED"/>
    <property type="match status" value="1"/>
</dbReference>
<dbReference type="Proteomes" id="UP000887574">
    <property type="component" value="Unplaced"/>
</dbReference>
<evidence type="ECO:0000256" key="1">
    <source>
        <dbReference type="ARBA" id="ARBA00004141"/>
    </source>
</evidence>
<feature type="transmembrane region" description="Helical" evidence="7">
    <location>
        <begin position="30"/>
        <end position="52"/>
    </location>
</feature>
<keyword evidence="3 7" id="KW-0813">Transport</keyword>
<keyword evidence="9" id="KW-1185">Reference proteome</keyword>
<dbReference type="InterPro" id="IPR001991">
    <property type="entry name" value="Na-dicarboxylate_symporter"/>
</dbReference>
<dbReference type="Gene3D" id="1.10.3860.10">
    <property type="entry name" value="Sodium:dicarboxylate symporter"/>
    <property type="match status" value="1"/>
</dbReference>
<protein>
    <recommendedName>
        <fullName evidence="7">Amino acid transporter</fullName>
    </recommendedName>
</protein>
<dbReference type="GO" id="GO:0015175">
    <property type="term" value="F:neutral L-amino acid transmembrane transporter activity"/>
    <property type="evidence" value="ECO:0007669"/>
    <property type="project" value="TreeGrafter"/>
</dbReference>
<evidence type="ECO:0000256" key="4">
    <source>
        <dbReference type="ARBA" id="ARBA00022692"/>
    </source>
</evidence>
<name>A0A915EVE9_9BILA</name>
<evidence type="ECO:0000256" key="8">
    <source>
        <dbReference type="SAM" id="SignalP"/>
    </source>
</evidence>
<dbReference type="GO" id="GO:0005886">
    <property type="term" value="C:plasma membrane"/>
    <property type="evidence" value="ECO:0007669"/>
    <property type="project" value="TreeGrafter"/>
</dbReference>
<dbReference type="SUPFAM" id="SSF118215">
    <property type="entry name" value="Proton glutamate symport protein"/>
    <property type="match status" value="1"/>
</dbReference>
<accession>A0A915EVE9</accession>
<keyword evidence="4 7" id="KW-0812">Transmembrane</keyword>
<dbReference type="InterPro" id="IPR050746">
    <property type="entry name" value="DAACS"/>
</dbReference>
<dbReference type="Pfam" id="PF00375">
    <property type="entry name" value="SDF"/>
    <property type="match status" value="1"/>
</dbReference>
<evidence type="ECO:0000313" key="9">
    <source>
        <dbReference type="Proteomes" id="UP000887574"/>
    </source>
</evidence>
<keyword evidence="5 7" id="KW-1133">Transmembrane helix</keyword>
<evidence type="ECO:0000256" key="2">
    <source>
        <dbReference type="ARBA" id="ARBA00006148"/>
    </source>
</evidence>
<evidence type="ECO:0000256" key="6">
    <source>
        <dbReference type="ARBA" id="ARBA00023136"/>
    </source>
</evidence>
<evidence type="ECO:0000256" key="3">
    <source>
        <dbReference type="ARBA" id="ARBA00022448"/>
    </source>
</evidence>
<dbReference type="AlphaFoldDB" id="A0A915EVE9"/>